<evidence type="ECO:0000313" key="1">
    <source>
        <dbReference type="EMBL" id="MBL3654576.1"/>
    </source>
</evidence>
<evidence type="ECO:0000313" key="2">
    <source>
        <dbReference type="Proteomes" id="UP000659388"/>
    </source>
</evidence>
<gene>
    <name evidence="1" type="ORF">JL102_00420</name>
</gene>
<accession>A0A937F1J0</accession>
<keyword evidence="2" id="KW-1185">Reference proteome</keyword>
<protein>
    <submittedName>
        <fullName evidence="1">Uncharacterized protein</fullName>
    </submittedName>
</protein>
<sequence length="175" mass="20143">MLKKIILGILMVALVGSFIFFKLGGGEELEFQVKSYPHLYISGKEYIAKYNDPKMEDLFFEAKEIAEQRGDCDLTVVNYLTPVMKDSVRQFIGVTSADSTIISGLAFNDVRTFHNAMFLKTIITAHNLVMPRPEDVREEAKKYADQQGYKLDNYTIELYKDSRDMEIYFPILTKK</sequence>
<proteinExistence type="predicted"/>
<name>A0A937F1J0_9BACT</name>
<dbReference type="Proteomes" id="UP000659388">
    <property type="component" value="Unassembled WGS sequence"/>
</dbReference>
<dbReference type="AlphaFoldDB" id="A0A937F1J0"/>
<organism evidence="1 2">
    <name type="scientific">Fulvivirga sediminis</name>
    <dbReference type="NCBI Taxonomy" id="2803949"/>
    <lineage>
        <taxon>Bacteria</taxon>
        <taxon>Pseudomonadati</taxon>
        <taxon>Bacteroidota</taxon>
        <taxon>Cytophagia</taxon>
        <taxon>Cytophagales</taxon>
        <taxon>Fulvivirgaceae</taxon>
        <taxon>Fulvivirga</taxon>
    </lineage>
</organism>
<reference evidence="1" key="1">
    <citation type="submission" date="2021-01" db="EMBL/GenBank/DDBJ databases">
        <title>Fulvivirga kasyanovii gen. nov., sp nov., a novel member of the phylum Bacteroidetes isolated from seawater in a mussel farm.</title>
        <authorList>
            <person name="Zhao L.-H."/>
            <person name="Wang Z.-J."/>
        </authorList>
    </citation>
    <scope>NUCLEOTIDE SEQUENCE</scope>
    <source>
        <strain evidence="1">2943</strain>
    </source>
</reference>
<dbReference type="RefSeq" id="WP_202241483.1">
    <property type="nucleotide sequence ID" value="NZ_JAESIY010000001.1"/>
</dbReference>
<dbReference type="EMBL" id="JAESIY010000001">
    <property type="protein sequence ID" value="MBL3654576.1"/>
    <property type="molecule type" value="Genomic_DNA"/>
</dbReference>
<comment type="caution">
    <text evidence="1">The sequence shown here is derived from an EMBL/GenBank/DDBJ whole genome shotgun (WGS) entry which is preliminary data.</text>
</comment>